<keyword evidence="2" id="KW-1185">Reference proteome</keyword>
<name>A0ABU7E873_9TELE</name>
<dbReference type="Proteomes" id="UP001352852">
    <property type="component" value="Unassembled WGS sequence"/>
</dbReference>
<evidence type="ECO:0008006" key="3">
    <source>
        <dbReference type="Google" id="ProtNLM"/>
    </source>
</evidence>
<protein>
    <recommendedName>
        <fullName evidence="3">BED-type domain-containing protein</fullName>
    </recommendedName>
</protein>
<gene>
    <name evidence="1" type="ORF">CHARACLAT_030976</name>
</gene>
<evidence type="ECO:0000313" key="2">
    <source>
        <dbReference type="Proteomes" id="UP001352852"/>
    </source>
</evidence>
<sequence>MFNIGYLCFMYSSHLMRCRQSDYGQLPSACSLLLQMRVLLRTFNKFCCNICDMKCKTNGGNSSNLRKHLFKIKIFPKVEETHFSSASDLQGLDNETETPGF</sequence>
<organism evidence="1 2">
    <name type="scientific">Characodon lateralis</name>
    <dbReference type="NCBI Taxonomy" id="208331"/>
    <lineage>
        <taxon>Eukaryota</taxon>
        <taxon>Metazoa</taxon>
        <taxon>Chordata</taxon>
        <taxon>Craniata</taxon>
        <taxon>Vertebrata</taxon>
        <taxon>Euteleostomi</taxon>
        <taxon>Actinopterygii</taxon>
        <taxon>Neopterygii</taxon>
        <taxon>Teleostei</taxon>
        <taxon>Neoteleostei</taxon>
        <taxon>Acanthomorphata</taxon>
        <taxon>Ovalentaria</taxon>
        <taxon>Atherinomorphae</taxon>
        <taxon>Cyprinodontiformes</taxon>
        <taxon>Goodeidae</taxon>
        <taxon>Characodon</taxon>
    </lineage>
</organism>
<dbReference type="EMBL" id="JAHUTJ010045812">
    <property type="protein sequence ID" value="MED6282330.1"/>
    <property type="molecule type" value="Genomic_DNA"/>
</dbReference>
<proteinExistence type="predicted"/>
<evidence type="ECO:0000313" key="1">
    <source>
        <dbReference type="EMBL" id="MED6282330.1"/>
    </source>
</evidence>
<reference evidence="1 2" key="1">
    <citation type="submission" date="2021-06" db="EMBL/GenBank/DDBJ databases">
        <authorList>
            <person name="Palmer J.M."/>
        </authorList>
    </citation>
    <scope>NUCLEOTIDE SEQUENCE [LARGE SCALE GENOMIC DNA]</scope>
    <source>
        <strain evidence="1 2">CL_MEX2019</strain>
        <tissue evidence="1">Muscle</tissue>
    </source>
</reference>
<comment type="caution">
    <text evidence="1">The sequence shown here is derived from an EMBL/GenBank/DDBJ whole genome shotgun (WGS) entry which is preliminary data.</text>
</comment>
<accession>A0ABU7E873</accession>